<keyword evidence="9" id="KW-0472">Membrane</keyword>
<dbReference type="GO" id="GO:0015031">
    <property type="term" value="P:protein transport"/>
    <property type="evidence" value="ECO:0007669"/>
    <property type="project" value="UniProtKB-KW"/>
</dbReference>
<dbReference type="Proteomes" id="UP000252387">
    <property type="component" value="Unassembled WGS sequence"/>
</dbReference>
<dbReference type="SUPFAM" id="SSF74653">
    <property type="entry name" value="TolA/TonB C-terminal domain"/>
    <property type="match status" value="1"/>
</dbReference>
<dbReference type="InterPro" id="IPR006260">
    <property type="entry name" value="TonB/TolA_C"/>
</dbReference>
<dbReference type="RefSeq" id="WP_114344980.1">
    <property type="nucleotide sequence ID" value="NZ_QFWQ01000009.1"/>
</dbReference>
<evidence type="ECO:0000313" key="12">
    <source>
        <dbReference type="EMBL" id="RCS28887.1"/>
    </source>
</evidence>
<organism evidence="12 13">
    <name type="scientific">Rhodanobacter denitrificans</name>
    <dbReference type="NCBI Taxonomy" id="666685"/>
    <lineage>
        <taxon>Bacteria</taxon>
        <taxon>Pseudomonadati</taxon>
        <taxon>Pseudomonadota</taxon>
        <taxon>Gammaproteobacteria</taxon>
        <taxon>Lysobacterales</taxon>
        <taxon>Rhodanobacteraceae</taxon>
        <taxon>Rhodanobacter</taxon>
    </lineage>
</organism>
<reference evidence="12 13" key="1">
    <citation type="submission" date="2018-05" db="EMBL/GenBank/DDBJ databases">
        <title>Draft genome sequence of Rhodanobacter denitrificans Yn1 isolated from gold copper mine.</title>
        <authorList>
            <person name="Yang N."/>
            <person name="Mazhar H.S."/>
            <person name="Rensing C."/>
        </authorList>
    </citation>
    <scope>NUCLEOTIDE SEQUENCE [LARGE SCALE GENOMIC DNA]</scope>
    <source>
        <strain evidence="12 13">Yn1</strain>
    </source>
</reference>
<feature type="region of interest" description="Disordered" evidence="10">
    <location>
        <begin position="78"/>
        <end position="111"/>
    </location>
</feature>
<dbReference type="PANTHER" id="PTHR33446:SF2">
    <property type="entry name" value="PROTEIN TONB"/>
    <property type="match status" value="1"/>
</dbReference>
<keyword evidence="8" id="KW-1133">Transmembrane helix</keyword>
<dbReference type="PANTHER" id="PTHR33446">
    <property type="entry name" value="PROTEIN TONB-RELATED"/>
    <property type="match status" value="1"/>
</dbReference>
<evidence type="ECO:0000256" key="4">
    <source>
        <dbReference type="ARBA" id="ARBA00022475"/>
    </source>
</evidence>
<name>A0A368KAR1_9GAMM</name>
<dbReference type="OrthoDB" id="9792439at2"/>
<evidence type="ECO:0000259" key="11">
    <source>
        <dbReference type="PROSITE" id="PS52015"/>
    </source>
</evidence>
<evidence type="ECO:0000256" key="8">
    <source>
        <dbReference type="ARBA" id="ARBA00022989"/>
    </source>
</evidence>
<feature type="domain" description="TonB C-terminal" evidence="11">
    <location>
        <begin position="125"/>
        <end position="217"/>
    </location>
</feature>
<dbReference type="GO" id="GO:0031992">
    <property type="term" value="F:energy transducer activity"/>
    <property type="evidence" value="ECO:0007669"/>
    <property type="project" value="TreeGrafter"/>
</dbReference>
<keyword evidence="3" id="KW-0813">Transport</keyword>
<gene>
    <name evidence="12" type="ORF">DEO45_14400</name>
</gene>
<dbReference type="InterPro" id="IPR051045">
    <property type="entry name" value="TonB-dependent_transducer"/>
</dbReference>
<dbReference type="AlphaFoldDB" id="A0A368KAR1"/>
<evidence type="ECO:0000256" key="3">
    <source>
        <dbReference type="ARBA" id="ARBA00022448"/>
    </source>
</evidence>
<keyword evidence="5" id="KW-0997">Cell inner membrane</keyword>
<keyword evidence="7" id="KW-0653">Protein transport</keyword>
<dbReference type="Pfam" id="PF03544">
    <property type="entry name" value="TonB_C"/>
    <property type="match status" value="1"/>
</dbReference>
<evidence type="ECO:0000256" key="10">
    <source>
        <dbReference type="SAM" id="MobiDB-lite"/>
    </source>
</evidence>
<dbReference type="InterPro" id="IPR037682">
    <property type="entry name" value="TonB_C"/>
</dbReference>
<evidence type="ECO:0000313" key="13">
    <source>
        <dbReference type="Proteomes" id="UP000252387"/>
    </source>
</evidence>
<proteinExistence type="inferred from homology"/>
<keyword evidence="4" id="KW-1003">Cell membrane</keyword>
<comment type="similarity">
    <text evidence="2">Belongs to the TonB family.</text>
</comment>
<evidence type="ECO:0000256" key="6">
    <source>
        <dbReference type="ARBA" id="ARBA00022692"/>
    </source>
</evidence>
<dbReference type="Gene3D" id="3.30.1150.10">
    <property type="match status" value="1"/>
</dbReference>
<accession>A0A368KAR1</accession>
<dbReference type="NCBIfam" id="TIGR01352">
    <property type="entry name" value="tonB_Cterm"/>
    <property type="match status" value="1"/>
</dbReference>
<comment type="subcellular location">
    <subcellularLocation>
        <location evidence="1">Cell inner membrane</location>
        <topology evidence="1">Single-pass membrane protein</topology>
        <orientation evidence="1">Periplasmic side</orientation>
    </subcellularLocation>
</comment>
<keyword evidence="13" id="KW-1185">Reference proteome</keyword>
<dbReference type="PROSITE" id="PS52015">
    <property type="entry name" value="TONB_CTD"/>
    <property type="match status" value="1"/>
</dbReference>
<keyword evidence="6" id="KW-0812">Transmembrane</keyword>
<dbReference type="GO" id="GO:0055085">
    <property type="term" value="P:transmembrane transport"/>
    <property type="evidence" value="ECO:0007669"/>
    <property type="project" value="InterPro"/>
</dbReference>
<feature type="compositionally biased region" description="Pro residues" evidence="10">
    <location>
        <begin position="78"/>
        <end position="95"/>
    </location>
</feature>
<comment type="caution">
    <text evidence="12">The sequence shown here is derived from an EMBL/GenBank/DDBJ whole genome shotgun (WGS) entry which is preliminary data.</text>
</comment>
<dbReference type="GO" id="GO:0098797">
    <property type="term" value="C:plasma membrane protein complex"/>
    <property type="evidence" value="ECO:0007669"/>
    <property type="project" value="TreeGrafter"/>
</dbReference>
<evidence type="ECO:0000256" key="1">
    <source>
        <dbReference type="ARBA" id="ARBA00004383"/>
    </source>
</evidence>
<dbReference type="EMBL" id="QFWQ01000009">
    <property type="protein sequence ID" value="RCS28887.1"/>
    <property type="molecule type" value="Genomic_DNA"/>
</dbReference>
<sequence length="217" mass="22770">MSSASLAVAHRPHPDRIAAISAAVALNLAVILIASRPSAPAFFHAIEQINPIPTLRFDEPKAPLPLLPVVMKPLPHPPAAPVAHPRPLPSSPPAAAPTTEGNVAAPPAAPTLLPTAATPGPAVAAPVEASLAYRSAPLRFPTRALQQRMQGTVMLRVLVDETGKPVQVVVEHGSGYLLLDRSAVEQVLAGWLFQPAVVDGRPVRAWARVPVAFSLRE</sequence>
<evidence type="ECO:0000256" key="2">
    <source>
        <dbReference type="ARBA" id="ARBA00006555"/>
    </source>
</evidence>
<evidence type="ECO:0000256" key="5">
    <source>
        <dbReference type="ARBA" id="ARBA00022519"/>
    </source>
</evidence>
<evidence type="ECO:0000256" key="9">
    <source>
        <dbReference type="ARBA" id="ARBA00023136"/>
    </source>
</evidence>
<evidence type="ECO:0000256" key="7">
    <source>
        <dbReference type="ARBA" id="ARBA00022927"/>
    </source>
</evidence>
<protein>
    <submittedName>
        <fullName evidence="12">Energy transducer TonB</fullName>
    </submittedName>
</protein>